<evidence type="ECO:0000313" key="3">
    <source>
        <dbReference type="EMBL" id="SFQ26021.1"/>
    </source>
</evidence>
<protein>
    <recommendedName>
        <fullName evidence="5">Proteins of 100 residues with WXG</fullName>
    </recommendedName>
</protein>
<feature type="compositionally biased region" description="Basic and acidic residues" evidence="2">
    <location>
        <begin position="519"/>
        <end position="531"/>
    </location>
</feature>
<gene>
    <name evidence="3" type="ORF">SAMN05421810_105393</name>
</gene>
<proteinExistence type="predicted"/>
<feature type="region of interest" description="Disordered" evidence="2">
    <location>
        <begin position="675"/>
        <end position="916"/>
    </location>
</feature>
<keyword evidence="1" id="KW-0175">Coiled coil</keyword>
<sequence length="916" mass="90253">MSRLIGPSDAGAKDFANQHFGTAQIAEMRAMLDDPNVPPELRNRILYGLSAMGHLTDAEIRRYAPQVGADPADVQGGGQAAGESVTNLLFAYPAAQAQREAGRVRDGQDAVRSGREALRQGGFATSDQIIDEAAKGLRLFDDFHPYFQQAGGPLAPAPTPATAAAPGGGYPHSGVDPASLRAGLDEFRGIDFAAFRADAQLLRTTAEGVEQVREHLRQAWTTNTADWAGDAKAAAQRRDDGLVKGSATLAHALGTAPETITEVVDTGVRQSVVDFANRVLDAYGDGTIAGHTPSEVANLLQARERTPGLIQQLEAEAAKVESAGEGFMGFLGDLYAVAVPVFGLPTKLGFDLSTSISADNIREEIAKYQRLLQEAEAALQRFRTEYSARAGAVHQHAATYVHAVRESYEALVEELAGALDPDPFPSAPATAPAEMGSMPAAAGVPVAAGGVPAVGANPVAAGVPAAPGAAVPPPSGPATAPGTPADAGPDAVPGAGAEAMPADEAPVPGSDPVGSGASDPERDALTVRRGDRELTLVAPDAGGRMTVVIDDGTGTRTEYHLDLDPEEPGGARSGELGVARPDALADVGRDAGERAAAPGDGADGERPGGGAERPAHRPGPDGTVRVEDGEVTITAERPAGPGGPTVVTIADGSGDPTSYVLGQDPEHVATTPGANRGGAGIGGGDGGAAGSAGVGDGADRGGAGTGNGGRVADNVERAGADSADSAGGTGGGKDGVDQATTPAAFRGADQAPSGGVAGGEGLSGPGLGSAPGGDGGADQTTVPAAFRGADQVPTGDVPGGGEGPPGPGLGSAPGGDGGAPGAGPADGGGLPALGGGGGGVPAGEAERGPNASRVGQEPLDGGIPEQGAATGAAGDRGPGRGGLLEDLLFGRGGTGNRISGSLGELPEAPAGREGGR</sequence>
<dbReference type="Proteomes" id="UP000198727">
    <property type="component" value="Unassembled WGS sequence"/>
</dbReference>
<feature type="region of interest" description="Disordered" evidence="2">
    <location>
        <begin position="467"/>
        <end position="531"/>
    </location>
</feature>
<dbReference type="AlphaFoldDB" id="A0A1I5X2A9"/>
<feature type="compositionally biased region" description="Gly residues" evidence="2">
    <location>
        <begin position="675"/>
        <end position="709"/>
    </location>
</feature>
<dbReference type="OrthoDB" id="3692636at2"/>
<evidence type="ECO:0008006" key="5">
    <source>
        <dbReference type="Google" id="ProtNLM"/>
    </source>
</evidence>
<feature type="compositionally biased region" description="Low complexity" evidence="2">
    <location>
        <begin position="477"/>
        <end position="497"/>
    </location>
</feature>
<feature type="compositionally biased region" description="Basic and acidic residues" evidence="2">
    <location>
        <begin position="613"/>
        <end position="626"/>
    </location>
</feature>
<evidence type="ECO:0000313" key="4">
    <source>
        <dbReference type="Proteomes" id="UP000198727"/>
    </source>
</evidence>
<evidence type="ECO:0000256" key="1">
    <source>
        <dbReference type="SAM" id="Coils"/>
    </source>
</evidence>
<dbReference type="EMBL" id="FOWW01000005">
    <property type="protein sequence ID" value="SFQ26021.1"/>
    <property type="molecule type" value="Genomic_DNA"/>
</dbReference>
<dbReference type="RefSeq" id="WP_092531218.1">
    <property type="nucleotide sequence ID" value="NZ_FOWW01000005.1"/>
</dbReference>
<feature type="region of interest" description="Disordered" evidence="2">
    <location>
        <begin position="591"/>
        <end position="626"/>
    </location>
</feature>
<accession>A0A1I5X2A9</accession>
<name>A0A1I5X2A9_9PSEU</name>
<keyword evidence="4" id="KW-1185">Reference proteome</keyword>
<dbReference type="STRING" id="587909.SAMN05421810_105393"/>
<feature type="compositionally biased region" description="Gly residues" evidence="2">
    <location>
        <begin position="755"/>
        <end position="776"/>
    </location>
</feature>
<evidence type="ECO:0000256" key="2">
    <source>
        <dbReference type="SAM" id="MobiDB-lite"/>
    </source>
</evidence>
<feature type="region of interest" description="Disordered" evidence="2">
    <location>
        <begin position="556"/>
        <end position="577"/>
    </location>
</feature>
<reference evidence="4" key="1">
    <citation type="submission" date="2016-10" db="EMBL/GenBank/DDBJ databases">
        <authorList>
            <person name="Varghese N."/>
            <person name="Submissions S."/>
        </authorList>
    </citation>
    <scope>NUCLEOTIDE SEQUENCE [LARGE SCALE GENOMIC DNA]</scope>
    <source>
        <strain evidence="4">CGMCC 4.5579</strain>
    </source>
</reference>
<feature type="compositionally biased region" description="Gly residues" evidence="2">
    <location>
        <begin position="797"/>
        <end position="841"/>
    </location>
</feature>
<feature type="coiled-coil region" evidence="1">
    <location>
        <begin position="358"/>
        <end position="385"/>
    </location>
</feature>
<organism evidence="3 4">
    <name type="scientific">Amycolatopsis arida</name>
    <dbReference type="NCBI Taxonomy" id="587909"/>
    <lineage>
        <taxon>Bacteria</taxon>
        <taxon>Bacillati</taxon>
        <taxon>Actinomycetota</taxon>
        <taxon>Actinomycetes</taxon>
        <taxon>Pseudonocardiales</taxon>
        <taxon>Pseudonocardiaceae</taxon>
        <taxon>Amycolatopsis</taxon>
    </lineage>
</organism>